<sequence>MQSNSPPRIWLPGKKEAQSHSYMSFSQFTYCQLERSFNLTHASGRSDGYWASLDSKENAANTSPSAARQLTRYASLFNCWRRHHHLCELEPRYMSICAPAGTNLLSISPTLCRIDPMDIVFFHPSPRACLHLVLA</sequence>
<dbReference type="Proteomes" id="UP001152607">
    <property type="component" value="Unassembled WGS sequence"/>
</dbReference>
<name>A0A9W4UMF6_9PLEO</name>
<dbReference type="EMBL" id="CAOQHR010000007">
    <property type="protein sequence ID" value="CAI6337707.1"/>
    <property type="molecule type" value="Genomic_DNA"/>
</dbReference>
<dbReference type="AlphaFoldDB" id="A0A9W4UMF6"/>
<protein>
    <submittedName>
        <fullName evidence="1">Uncharacterized protein</fullName>
    </submittedName>
</protein>
<comment type="caution">
    <text evidence="1">The sequence shown here is derived from an EMBL/GenBank/DDBJ whole genome shotgun (WGS) entry which is preliminary data.</text>
</comment>
<reference evidence="1" key="1">
    <citation type="submission" date="2023-01" db="EMBL/GenBank/DDBJ databases">
        <authorList>
            <person name="Van Ghelder C."/>
            <person name="Rancurel C."/>
        </authorList>
    </citation>
    <scope>NUCLEOTIDE SEQUENCE</scope>
    <source>
        <strain evidence="1">CNCM I-4278</strain>
    </source>
</reference>
<gene>
    <name evidence="1" type="ORF">PDIGIT_LOCUS10821</name>
</gene>
<evidence type="ECO:0000313" key="2">
    <source>
        <dbReference type="Proteomes" id="UP001152607"/>
    </source>
</evidence>
<evidence type="ECO:0000313" key="1">
    <source>
        <dbReference type="EMBL" id="CAI6337707.1"/>
    </source>
</evidence>
<accession>A0A9W4UMF6</accession>
<proteinExistence type="predicted"/>
<organism evidence="1 2">
    <name type="scientific">Periconia digitata</name>
    <dbReference type="NCBI Taxonomy" id="1303443"/>
    <lineage>
        <taxon>Eukaryota</taxon>
        <taxon>Fungi</taxon>
        <taxon>Dikarya</taxon>
        <taxon>Ascomycota</taxon>
        <taxon>Pezizomycotina</taxon>
        <taxon>Dothideomycetes</taxon>
        <taxon>Pleosporomycetidae</taxon>
        <taxon>Pleosporales</taxon>
        <taxon>Massarineae</taxon>
        <taxon>Periconiaceae</taxon>
        <taxon>Periconia</taxon>
    </lineage>
</organism>
<keyword evidence="2" id="KW-1185">Reference proteome</keyword>